<reference evidence="11" key="2">
    <citation type="submission" date="2025-09" db="UniProtKB">
        <authorList>
            <consortium name="Ensembl"/>
        </authorList>
    </citation>
    <scope>IDENTIFICATION</scope>
</reference>
<dbReference type="GO" id="GO:0003711">
    <property type="term" value="F:transcription elongation factor activity"/>
    <property type="evidence" value="ECO:0007669"/>
    <property type="project" value="Ensembl"/>
</dbReference>
<keyword evidence="6" id="KW-0496">Mitochondrion</keyword>
<dbReference type="Gene3D" id="3.30.420.10">
    <property type="entry name" value="Ribonuclease H-like superfamily/Ribonuclease H"/>
    <property type="match status" value="1"/>
</dbReference>
<dbReference type="Ensembl" id="ENSSMRT00000008323.1">
    <property type="protein sequence ID" value="ENSSMRP00000007109.1"/>
    <property type="gene ID" value="ENSSMRG00000005734.1"/>
</dbReference>
<keyword evidence="12" id="KW-1185">Reference proteome</keyword>
<organism evidence="11 12">
    <name type="scientific">Salvator merianae</name>
    <name type="common">Argentine black and white tegu</name>
    <name type="synonym">Tupinambis merianae</name>
    <dbReference type="NCBI Taxonomy" id="96440"/>
    <lineage>
        <taxon>Eukaryota</taxon>
        <taxon>Metazoa</taxon>
        <taxon>Chordata</taxon>
        <taxon>Craniata</taxon>
        <taxon>Vertebrata</taxon>
        <taxon>Euteleostomi</taxon>
        <taxon>Lepidosauria</taxon>
        <taxon>Squamata</taxon>
        <taxon>Bifurcata</taxon>
        <taxon>Unidentata</taxon>
        <taxon>Episquamata</taxon>
        <taxon>Laterata</taxon>
        <taxon>Teiioidea</taxon>
        <taxon>Teiidae</taxon>
        <taxon>Salvator</taxon>
    </lineage>
</organism>
<dbReference type="OMA" id="ESPQMAQ"/>
<evidence type="ECO:0000256" key="4">
    <source>
        <dbReference type="ARBA" id="ARBA00022946"/>
    </source>
</evidence>
<dbReference type="Gene3D" id="1.10.150.280">
    <property type="entry name" value="AF1531-like domain"/>
    <property type="match status" value="1"/>
</dbReference>
<comment type="function">
    <text evidence="9">Transcription elongation factor which increases mitochondrial RNA polymerase processivity. Regulates transcription of the mitochondrial genome, including genes important for the oxidative phosphorylation machinery.</text>
</comment>
<keyword evidence="7" id="KW-0804">Transcription</keyword>
<dbReference type="GO" id="GO:1990904">
    <property type="term" value="C:ribonucleoprotein complex"/>
    <property type="evidence" value="ECO:0007669"/>
    <property type="project" value="Ensembl"/>
</dbReference>
<evidence type="ECO:0000256" key="6">
    <source>
        <dbReference type="ARBA" id="ARBA00023128"/>
    </source>
</evidence>
<dbReference type="InterPro" id="IPR010994">
    <property type="entry name" value="RuvA_2-like"/>
</dbReference>
<evidence type="ECO:0000313" key="11">
    <source>
        <dbReference type="Ensembl" id="ENSSMRP00000007109.1"/>
    </source>
</evidence>
<dbReference type="FunFam" id="1.10.150.280:FF:000004">
    <property type="entry name" value="Transcription elongation factor, mitochondrial"/>
    <property type="match status" value="1"/>
</dbReference>
<dbReference type="GO" id="GO:0030337">
    <property type="term" value="F:DNA polymerase processivity factor activity"/>
    <property type="evidence" value="ECO:0007669"/>
    <property type="project" value="TreeGrafter"/>
</dbReference>
<dbReference type="Pfam" id="PF12836">
    <property type="entry name" value="HHH_3"/>
    <property type="match status" value="1"/>
</dbReference>
<dbReference type="PANTHER" id="PTHR21053">
    <property type="entry name" value="TRANSCRIPTION ELONGATION FACTOR, MITOCHONDRIAL"/>
    <property type="match status" value="1"/>
</dbReference>
<dbReference type="InterPro" id="IPR039150">
    <property type="entry name" value="TEFM"/>
</dbReference>
<keyword evidence="5" id="KW-0805">Transcription regulation</keyword>
<feature type="region of interest" description="Disordered" evidence="10">
    <location>
        <begin position="1"/>
        <end position="23"/>
    </location>
</feature>
<dbReference type="GO" id="GO:0042645">
    <property type="term" value="C:mitochondrial nucleoid"/>
    <property type="evidence" value="ECO:0007669"/>
    <property type="project" value="UniProtKB-SubCell"/>
</dbReference>
<dbReference type="SUPFAM" id="SSF53098">
    <property type="entry name" value="Ribonuclease H-like"/>
    <property type="match status" value="1"/>
</dbReference>
<evidence type="ECO:0000256" key="2">
    <source>
        <dbReference type="ARBA" id="ARBA00009086"/>
    </source>
</evidence>
<dbReference type="Proteomes" id="UP000694421">
    <property type="component" value="Unplaced"/>
</dbReference>
<dbReference type="InterPro" id="IPR036397">
    <property type="entry name" value="RNaseH_sf"/>
</dbReference>
<sequence>MGNRGSTKGAEKEEEARQCNTDSQAENMSLTAFRSMFQTGRRCFLQVSFSSSRLQFLYLLRHCKKLASVTQQQCAPVNMKEAQQKIDDLYSTEQRSAVLQLLNSASAEELAAVKSMRGRKSVNIIEYRNKHGPFQDLQSLLAVPLFQHKTAVNLCNFILNPVAKEEGNKQKKPSVVSAANTVKYITPEIERDRLESANSIVSIVFGTRKIAWAHVNRHLAVQDWQQEECTFTKGTYVPEVYLEEISSVVTKIPEADFYVLEKSGLSALNASLFPVILHLRTVEAMLYVLLDKTFAHNSQCKIVRMSRSTVGKHFQLMLGYSRTSGIDLVKQLLLDSTTQAEPRVSFPKEQVVNYRNLLSQNKQRRDEELCDSLLQAIAFYELLMLNHTT</sequence>
<evidence type="ECO:0000256" key="9">
    <source>
        <dbReference type="ARBA" id="ARBA00025262"/>
    </source>
</evidence>
<reference evidence="11" key="1">
    <citation type="submission" date="2025-08" db="UniProtKB">
        <authorList>
            <consortium name="Ensembl"/>
        </authorList>
    </citation>
    <scope>IDENTIFICATION</scope>
</reference>
<evidence type="ECO:0000256" key="3">
    <source>
        <dbReference type="ARBA" id="ARBA00017000"/>
    </source>
</evidence>
<dbReference type="SUPFAM" id="SSF47781">
    <property type="entry name" value="RuvA domain 2-like"/>
    <property type="match status" value="1"/>
</dbReference>
<evidence type="ECO:0000256" key="7">
    <source>
        <dbReference type="ARBA" id="ARBA00023163"/>
    </source>
</evidence>
<keyword evidence="4" id="KW-0809">Transit peptide</keyword>
<evidence type="ECO:0000256" key="10">
    <source>
        <dbReference type="SAM" id="MobiDB-lite"/>
    </source>
</evidence>
<comment type="subcellular location">
    <subcellularLocation>
        <location evidence="1">Mitochondrion matrix</location>
        <location evidence="1">Mitochondrion nucleoid</location>
    </subcellularLocation>
</comment>
<evidence type="ECO:0000313" key="12">
    <source>
        <dbReference type="Proteomes" id="UP000694421"/>
    </source>
</evidence>
<accession>A0A8D0BF06</accession>
<evidence type="ECO:0000256" key="5">
    <source>
        <dbReference type="ARBA" id="ARBA00023015"/>
    </source>
</evidence>
<dbReference type="GO" id="GO:0002082">
    <property type="term" value="P:regulation of oxidative phosphorylation"/>
    <property type="evidence" value="ECO:0007669"/>
    <property type="project" value="Ensembl"/>
</dbReference>
<dbReference type="GO" id="GO:0006392">
    <property type="term" value="P:transcription elongation by mitochondrial RNA polymerase"/>
    <property type="evidence" value="ECO:0007669"/>
    <property type="project" value="InterPro"/>
</dbReference>
<evidence type="ECO:0000256" key="8">
    <source>
        <dbReference type="ARBA" id="ARBA00023271"/>
    </source>
</evidence>
<dbReference type="InterPro" id="IPR012337">
    <property type="entry name" value="RNaseH-like_sf"/>
</dbReference>
<dbReference type="GeneTree" id="ENSGT00390000010581"/>
<dbReference type="PANTHER" id="PTHR21053:SF2">
    <property type="entry name" value="TRANSCRIPTION ELONGATION FACTOR, MITOCHONDRIAL"/>
    <property type="match status" value="1"/>
</dbReference>
<dbReference type="AlphaFoldDB" id="A0A8D0BF06"/>
<proteinExistence type="inferred from homology"/>
<keyword evidence="8" id="KW-1135">Mitochondrion nucleoid</keyword>
<dbReference type="GO" id="GO:0003676">
    <property type="term" value="F:nucleic acid binding"/>
    <property type="evidence" value="ECO:0007669"/>
    <property type="project" value="InterPro"/>
</dbReference>
<comment type="similarity">
    <text evidence="2">Belongs to the TEFM family.</text>
</comment>
<dbReference type="GO" id="GO:1903109">
    <property type="term" value="P:positive regulation of mitochondrial transcription"/>
    <property type="evidence" value="ECO:0007669"/>
    <property type="project" value="Ensembl"/>
</dbReference>
<evidence type="ECO:0000256" key="1">
    <source>
        <dbReference type="ARBA" id="ARBA00004436"/>
    </source>
</evidence>
<protein>
    <recommendedName>
        <fullName evidence="3">Transcription elongation factor, mitochondrial</fullName>
    </recommendedName>
</protein>
<name>A0A8D0BF06_SALMN</name>